<feature type="transmembrane region" description="Helical" evidence="1">
    <location>
        <begin position="63"/>
        <end position="84"/>
    </location>
</feature>
<evidence type="ECO:0000256" key="1">
    <source>
        <dbReference type="SAM" id="Phobius"/>
    </source>
</evidence>
<proteinExistence type="predicted"/>
<dbReference type="AlphaFoldDB" id="A0A2X4U078"/>
<dbReference type="EMBL" id="LS483458">
    <property type="protein sequence ID" value="SQH96215.1"/>
    <property type="molecule type" value="Genomic_DNA"/>
</dbReference>
<dbReference type="KEGG" id="hhz:NCTC10839_00049"/>
<gene>
    <name evidence="2" type="ORF">NCTC10839_00049</name>
</gene>
<dbReference type="Proteomes" id="UP000248808">
    <property type="component" value="Chromosome 1"/>
</dbReference>
<dbReference type="RefSeq" id="WP_111695898.1">
    <property type="nucleotide sequence ID" value="NZ_LS483458.1"/>
</dbReference>
<keyword evidence="1" id="KW-0472">Membrane</keyword>
<keyword evidence="1" id="KW-1133">Transmembrane helix</keyword>
<accession>A0A2X4U078</accession>
<evidence type="ECO:0000313" key="2">
    <source>
        <dbReference type="EMBL" id="SQH96215.1"/>
    </source>
</evidence>
<evidence type="ECO:0000313" key="3">
    <source>
        <dbReference type="Proteomes" id="UP000248808"/>
    </source>
</evidence>
<feature type="transmembrane region" description="Helical" evidence="1">
    <location>
        <begin position="105"/>
        <end position="124"/>
    </location>
</feature>
<feature type="transmembrane region" description="Helical" evidence="1">
    <location>
        <begin position="22"/>
        <end position="43"/>
    </location>
</feature>
<feature type="transmembrane region" description="Helical" evidence="1">
    <location>
        <begin position="144"/>
        <end position="166"/>
    </location>
</feature>
<reference evidence="2 3" key="1">
    <citation type="submission" date="2018-06" db="EMBL/GenBank/DDBJ databases">
        <authorList>
            <consortium name="Pathogen Informatics"/>
            <person name="Doyle S."/>
        </authorList>
    </citation>
    <scope>NUCLEOTIDE SEQUENCE [LARGE SCALE GENOMIC DNA]</scope>
    <source>
        <strain evidence="2 3">NCTC10839</strain>
    </source>
</reference>
<dbReference type="GeneID" id="56956647"/>
<evidence type="ECO:0008006" key="4">
    <source>
        <dbReference type="Google" id="ProtNLM"/>
    </source>
</evidence>
<name>A0A2X4U078_HAEHA</name>
<feature type="transmembrane region" description="Helical" evidence="1">
    <location>
        <begin position="219"/>
        <end position="239"/>
    </location>
</feature>
<protein>
    <recommendedName>
        <fullName evidence="4">Intracellular septation protein A</fullName>
    </recommendedName>
</protein>
<feature type="transmembrane region" description="Helical" evidence="1">
    <location>
        <begin position="187"/>
        <end position="207"/>
    </location>
</feature>
<sequence length="245" mass="27853">MQINFTQVLQDSWNFFRNQQKIMLQFVVAILFIVQSASALLSFPVNDENKNDVLNLANTDITSFLFSVAITQILTSFIAAWGLTSIHKISLQNYRTLGETFSLTLRRFAGVILLDLLMVAPMLLGLGEAFAALLTKKSPSIMSLIAMIVGVWFFVRLNLTAVHYLSTQDTLSQTIRKIWIRGNTRKGVLFIYTLLVYFLVPVLIFQLSVFSNNAVFDMVIGIFTALLNIFMLVVTYRFYSLFMKD</sequence>
<organism evidence="2 3">
    <name type="scientific">Haemophilus haemolyticus</name>
    <dbReference type="NCBI Taxonomy" id="726"/>
    <lineage>
        <taxon>Bacteria</taxon>
        <taxon>Pseudomonadati</taxon>
        <taxon>Pseudomonadota</taxon>
        <taxon>Gammaproteobacteria</taxon>
        <taxon>Pasteurellales</taxon>
        <taxon>Pasteurellaceae</taxon>
        <taxon>Haemophilus</taxon>
    </lineage>
</organism>
<keyword evidence="1" id="KW-0812">Transmembrane</keyword>